<dbReference type="EMBL" id="JAGGKT010000021">
    <property type="protein sequence ID" value="MBP1934416.1"/>
    <property type="molecule type" value="Genomic_DNA"/>
</dbReference>
<feature type="transmembrane region" description="Helical" evidence="14">
    <location>
        <begin position="39"/>
        <end position="59"/>
    </location>
</feature>
<evidence type="ECO:0000256" key="9">
    <source>
        <dbReference type="ARBA" id="ARBA00022777"/>
    </source>
</evidence>
<keyword evidence="9 16" id="KW-0418">Kinase</keyword>
<keyword evidence="6 16" id="KW-0808">Transferase</keyword>
<keyword evidence="4" id="KW-1003">Cell membrane</keyword>
<dbReference type="InterPro" id="IPR036097">
    <property type="entry name" value="HisK_dim/P_sf"/>
</dbReference>
<dbReference type="Pfam" id="PF00512">
    <property type="entry name" value="HisKA"/>
    <property type="match status" value="1"/>
</dbReference>
<evidence type="ECO:0000256" key="6">
    <source>
        <dbReference type="ARBA" id="ARBA00022679"/>
    </source>
</evidence>
<evidence type="ECO:0000256" key="5">
    <source>
        <dbReference type="ARBA" id="ARBA00022553"/>
    </source>
</evidence>
<dbReference type="PROSITE" id="PS50109">
    <property type="entry name" value="HIS_KIN"/>
    <property type="match status" value="1"/>
</dbReference>
<evidence type="ECO:0000313" key="16">
    <source>
        <dbReference type="EMBL" id="MBP1934416.1"/>
    </source>
</evidence>
<evidence type="ECO:0000256" key="13">
    <source>
        <dbReference type="ARBA" id="ARBA00023136"/>
    </source>
</evidence>
<dbReference type="InterPro" id="IPR003594">
    <property type="entry name" value="HATPase_dom"/>
</dbReference>
<keyword evidence="17" id="KW-1185">Reference proteome</keyword>
<comment type="caution">
    <text evidence="16">The sequence shown here is derived from an EMBL/GenBank/DDBJ whole genome shotgun (WGS) entry which is preliminary data.</text>
</comment>
<evidence type="ECO:0000256" key="14">
    <source>
        <dbReference type="SAM" id="Phobius"/>
    </source>
</evidence>
<keyword evidence="11 14" id="KW-1133">Transmembrane helix</keyword>
<feature type="transmembrane region" description="Helical" evidence="14">
    <location>
        <begin position="7"/>
        <end position="27"/>
    </location>
</feature>
<dbReference type="SMART" id="SM00387">
    <property type="entry name" value="HATPase_c"/>
    <property type="match status" value="1"/>
</dbReference>
<feature type="transmembrane region" description="Helical" evidence="14">
    <location>
        <begin position="163"/>
        <end position="187"/>
    </location>
</feature>
<dbReference type="Gene3D" id="3.30.565.10">
    <property type="entry name" value="Histidine kinase-like ATPase, C-terminal domain"/>
    <property type="match status" value="1"/>
</dbReference>
<evidence type="ECO:0000313" key="17">
    <source>
        <dbReference type="Proteomes" id="UP001519343"/>
    </source>
</evidence>
<evidence type="ECO:0000256" key="1">
    <source>
        <dbReference type="ARBA" id="ARBA00000085"/>
    </source>
</evidence>
<reference evidence="16 17" key="1">
    <citation type="submission" date="2021-03" db="EMBL/GenBank/DDBJ databases">
        <title>Genomic Encyclopedia of Type Strains, Phase IV (KMG-IV): sequencing the most valuable type-strain genomes for metagenomic binning, comparative biology and taxonomic classification.</title>
        <authorList>
            <person name="Goeker M."/>
        </authorList>
    </citation>
    <scope>NUCLEOTIDE SEQUENCE [LARGE SCALE GENOMIC DNA]</scope>
    <source>
        <strain evidence="16 17">DSM 24738</strain>
    </source>
</reference>
<evidence type="ECO:0000256" key="12">
    <source>
        <dbReference type="ARBA" id="ARBA00023012"/>
    </source>
</evidence>
<dbReference type="PANTHER" id="PTHR43065:SF46">
    <property type="entry name" value="C4-DICARBOXYLATE TRANSPORT SENSOR PROTEIN DCTB"/>
    <property type="match status" value="1"/>
</dbReference>
<dbReference type="InterPro" id="IPR004358">
    <property type="entry name" value="Sig_transdc_His_kin-like_C"/>
</dbReference>
<gene>
    <name evidence="16" type="ORF">J2Z37_004436</name>
</gene>
<evidence type="ECO:0000256" key="11">
    <source>
        <dbReference type="ARBA" id="ARBA00022989"/>
    </source>
</evidence>
<proteinExistence type="predicted"/>
<evidence type="ECO:0000256" key="3">
    <source>
        <dbReference type="ARBA" id="ARBA00012438"/>
    </source>
</evidence>
<keyword evidence="12" id="KW-0902">Two-component regulatory system</keyword>
<sequence>MEDFIKTLMTNFMFICIPPIVYFLYWTNIEKKNDRFPSLLIFVGLSISMILCMSFPVRYMEHYTFDFRQVLLVLGVFYGGARIGGALLIILLTYRYLIGGDGFYIALFVSGTLYVSLLYIKSKFELNSRYKIFLALMVSTIIIPLLLKFVLYLGNFYSLKALFLFSSFIIVQSIVLCLLIYLIEFVIDHFKMEKQLQEAEKMRVVSEIAASVSHEVRNPLTTVKGMLQLLGDVDLSQEKKQEFVRLALTELNSAVNIISDYLTFAKPQLTNIMHLNLAHECRHVVNVLTPYANFHQVDLIYKSNNDCMIIGDSQKLRQSLINLIKNCIEASHKGTVEITTSAIGEVAVIKIRDTGIGMSKEQIKRLGTPYYSTKEKGTGLGTMVSFSLIKAMSGAITIESEIDKGSLFVISFPSLDDAETPG</sequence>
<dbReference type="InterPro" id="IPR003661">
    <property type="entry name" value="HisK_dim/P_dom"/>
</dbReference>
<comment type="catalytic activity">
    <reaction evidence="1">
        <text>ATP + protein L-histidine = ADP + protein N-phospho-L-histidine.</text>
        <dbReference type="EC" id="2.7.13.3"/>
    </reaction>
</comment>
<keyword evidence="13 14" id="KW-0472">Membrane</keyword>
<keyword evidence="10" id="KW-0067">ATP-binding</keyword>
<dbReference type="SMART" id="SM00388">
    <property type="entry name" value="HisKA"/>
    <property type="match status" value="1"/>
</dbReference>
<dbReference type="SUPFAM" id="SSF55874">
    <property type="entry name" value="ATPase domain of HSP90 chaperone/DNA topoisomerase II/histidine kinase"/>
    <property type="match status" value="1"/>
</dbReference>
<evidence type="ECO:0000256" key="4">
    <source>
        <dbReference type="ARBA" id="ARBA00022475"/>
    </source>
</evidence>
<dbReference type="Gene3D" id="1.10.287.130">
    <property type="match status" value="1"/>
</dbReference>
<evidence type="ECO:0000259" key="15">
    <source>
        <dbReference type="PROSITE" id="PS50109"/>
    </source>
</evidence>
<keyword evidence="5" id="KW-0597">Phosphoprotein</keyword>
<dbReference type="Pfam" id="PF07694">
    <property type="entry name" value="5TM-5TMR_LYT"/>
    <property type="match status" value="1"/>
</dbReference>
<feature type="domain" description="Histidine kinase" evidence="15">
    <location>
        <begin position="211"/>
        <end position="416"/>
    </location>
</feature>
<evidence type="ECO:0000256" key="7">
    <source>
        <dbReference type="ARBA" id="ARBA00022692"/>
    </source>
</evidence>
<dbReference type="Proteomes" id="UP001519343">
    <property type="component" value="Unassembled WGS sequence"/>
</dbReference>
<keyword evidence="8" id="KW-0547">Nucleotide-binding</keyword>
<dbReference type="InterPro" id="IPR036890">
    <property type="entry name" value="HATPase_C_sf"/>
</dbReference>
<feature type="transmembrane region" description="Helical" evidence="14">
    <location>
        <begin position="132"/>
        <end position="151"/>
    </location>
</feature>
<dbReference type="RefSeq" id="WP_209812409.1">
    <property type="nucleotide sequence ID" value="NZ_JAGGKT010000021.1"/>
</dbReference>
<dbReference type="CDD" id="cd00082">
    <property type="entry name" value="HisKA"/>
    <property type="match status" value="1"/>
</dbReference>
<dbReference type="SUPFAM" id="SSF47384">
    <property type="entry name" value="Homodimeric domain of signal transducing histidine kinase"/>
    <property type="match status" value="1"/>
</dbReference>
<dbReference type="PANTHER" id="PTHR43065">
    <property type="entry name" value="SENSOR HISTIDINE KINASE"/>
    <property type="match status" value="1"/>
</dbReference>
<comment type="subcellular location">
    <subcellularLocation>
        <location evidence="2">Cell membrane</location>
        <topology evidence="2">Multi-pass membrane protein</topology>
    </subcellularLocation>
</comment>
<dbReference type="EC" id="2.7.13.3" evidence="3"/>
<dbReference type="GO" id="GO:0004673">
    <property type="term" value="F:protein histidine kinase activity"/>
    <property type="evidence" value="ECO:0007669"/>
    <property type="project" value="UniProtKB-EC"/>
</dbReference>
<accession>A0ABS4GVY1</accession>
<protein>
    <recommendedName>
        <fullName evidence="3">histidine kinase</fullName>
        <ecNumber evidence="3">2.7.13.3</ecNumber>
    </recommendedName>
</protein>
<name>A0ABS4GVY1_9BACL</name>
<organism evidence="16 17">
    <name type="scientific">Ammoniphilus resinae</name>
    <dbReference type="NCBI Taxonomy" id="861532"/>
    <lineage>
        <taxon>Bacteria</taxon>
        <taxon>Bacillati</taxon>
        <taxon>Bacillota</taxon>
        <taxon>Bacilli</taxon>
        <taxon>Bacillales</taxon>
        <taxon>Paenibacillaceae</taxon>
        <taxon>Aneurinibacillus group</taxon>
        <taxon>Ammoniphilus</taxon>
    </lineage>
</organism>
<dbReference type="Pfam" id="PF02518">
    <property type="entry name" value="HATPase_c"/>
    <property type="match status" value="1"/>
</dbReference>
<evidence type="ECO:0000256" key="2">
    <source>
        <dbReference type="ARBA" id="ARBA00004651"/>
    </source>
</evidence>
<dbReference type="InterPro" id="IPR005467">
    <property type="entry name" value="His_kinase_dom"/>
</dbReference>
<keyword evidence="7 14" id="KW-0812">Transmembrane</keyword>
<evidence type="ECO:0000256" key="10">
    <source>
        <dbReference type="ARBA" id="ARBA00022840"/>
    </source>
</evidence>
<dbReference type="InterPro" id="IPR011620">
    <property type="entry name" value="Sig_transdc_His_kinase_LytS_TM"/>
</dbReference>
<feature type="transmembrane region" description="Helical" evidence="14">
    <location>
        <begin position="71"/>
        <end position="97"/>
    </location>
</feature>
<evidence type="ECO:0000256" key="8">
    <source>
        <dbReference type="ARBA" id="ARBA00022741"/>
    </source>
</evidence>
<dbReference type="PRINTS" id="PR00344">
    <property type="entry name" value="BCTRLSENSOR"/>
</dbReference>
<feature type="transmembrane region" description="Helical" evidence="14">
    <location>
        <begin position="103"/>
        <end position="120"/>
    </location>
</feature>